<dbReference type="PANTHER" id="PTHR13413:SF0">
    <property type="entry name" value="YLP MOTIF-CONTAINING PROTEIN 1"/>
    <property type="match status" value="1"/>
</dbReference>
<feature type="region of interest" description="Disordered" evidence="1">
    <location>
        <begin position="1"/>
        <end position="62"/>
    </location>
</feature>
<feature type="region of interest" description="Disordered" evidence="1">
    <location>
        <begin position="644"/>
        <end position="712"/>
    </location>
</feature>
<dbReference type="OMA" id="RGMKKHC"/>
<feature type="compositionally biased region" description="Low complexity" evidence="1">
    <location>
        <begin position="28"/>
        <end position="62"/>
    </location>
</feature>
<dbReference type="GO" id="GO:0032204">
    <property type="term" value="P:regulation of telomere maintenance"/>
    <property type="evidence" value="ECO:0007669"/>
    <property type="project" value="TreeGrafter"/>
</dbReference>
<feature type="compositionally biased region" description="Low complexity" evidence="1">
    <location>
        <begin position="353"/>
        <end position="364"/>
    </location>
</feature>
<feature type="region of interest" description="Disordered" evidence="1">
    <location>
        <begin position="990"/>
        <end position="1039"/>
    </location>
</feature>
<proteinExistence type="predicted"/>
<feature type="compositionally biased region" description="Polar residues" evidence="1">
    <location>
        <begin position="1377"/>
        <end position="1391"/>
    </location>
</feature>
<feature type="compositionally biased region" description="Low complexity" evidence="1">
    <location>
        <begin position="797"/>
        <end position="822"/>
    </location>
</feature>
<feature type="region of interest" description="Disordered" evidence="1">
    <location>
        <begin position="1353"/>
        <end position="1394"/>
    </location>
</feature>
<feature type="compositionally biased region" description="Low complexity" evidence="1">
    <location>
        <begin position="615"/>
        <end position="632"/>
    </location>
</feature>
<feature type="compositionally biased region" description="Low complexity" evidence="1">
    <location>
        <begin position="577"/>
        <end position="601"/>
    </location>
</feature>
<name>A0A6A5BXG6_NAEFO</name>
<comment type="caution">
    <text evidence="2">The sequence shown here is derived from an EMBL/GenBank/DDBJ whole genome shotgun (WGS) entry which is preliminary data.</text>
</comment>
<organism evidence="2 3">
    <name type="scientific">Naegleria fowleri</name>
    <name type="common">Brain eating amoeba</name>
    <dbReference type="NCBI Taxonomy" id="5763"/>
    <lineage>
        <taxon>Eukaryota</taxon>
        <taxon>Discoba</taxon>
        <taxon>Heterolobosea</taxon>
        <taxon>Tetramitia</taxon>
        <taxon>Eutetramitia</taxon>
        <taxon>Vahlkampfiidae</taxon>
        <taxon>Naegleria</taxon>
    </lineage>
</organism>
<dbReference type="InterPro" id="IPR042266">
    <property type="entry name" value="PPPDE_sf"/>
</dbReference>
<feature type="compositionally biased region" description="Low complexity" evidence="1">
    <location>
        <begin position="379"/>
        <end position="397"/>
    </location>
</feature>
<feature type="region of interest" description="Disordered" evidence="1">
    <location>
        <begin position="517"/>
        <end position="551"/>
    </location>
</feature>
<dbReference type="OrthoDB" id="10381328at2759"/>
<feature type="region of interest" description="Disordered" evidence="1">
    <location>
        <begin position="569"/>
        <end position="632"/>
    </location>
</feature>
<reference evidence="2 3" key="1">
    <citation type="journal article" date="2019" name="Sci. Rep.">
        <title>Nanopore sequencing improves the draft genome of the human pathogenic amoeba Naegleria fowleri.</title>
        <authorList>
            <person name="Liechti N."/>
            <person name="Schurch N."/>
            <person name="Bruggmann R."/>
            <person name="Wittwer M."/>
        </authorList>
    </citation>
    <scope>NUCLEOTIDE SEQUENCE [LARGE SCALE GENOMIC DNA]</scope>
    <source>
        <strain evidence="2 3">ATCC 30894</strain>
    </source>
</reference>
<evidence type="ECO:0008006" key="4">
    <source>
        <dbReference type="Google" id="ProtNLM"/>
    </source>
</evidence>
<dbReference type="Proteomes" id="UP000444721">
    <property type="component" value="Unassembled WGS sequence"/>
</dbReference>
<dbReference type="InterPro" id="IPR026314">
    <property type="entry name" value="YLP_motif_con_p1"/>
</dbReference>
<dbReference type="RefSeq" id="XP_044562332.1">
    <property type="nucleotide sequence ID" value="XM_044706935.1"/>
</dbReference>
<dbReference type="VEuPathDB" id="AmoebaDB:NF0067940"/>
<feature type="compositionally biased region" description="Low complexity" evidence="1">
    <location>
        <begin position="1"/>
        <end position="15"/>
    </location>
</feature>
<feature type="compositionally biased region" description="Low complexity" evidence="1">
    <location>
        <begin position="679"/>
        <end position="705"/>
    </location>
</feature>
<evidence type="ECO:0000256" key="1">
    <source>
        <dbReference type="SAM" id="MobiDB-lite"/>
    </source>
</evidence>
<feature type="region of interest" description="Disordered" evidence="1">
    <location>
        <begin position="795"/>
        <end position="822"/>
    </location>
</feature>
<feature type="compositionally biased region" description="Low complexity" evidence="1">
    <location>
        <begin position="1364"/>
        <end position="1376"/>
    </location>
</feature>
<feature type="region of interest" description="Disordered" evidence="1">
    <location>
        <begin position="450"/>
        <end position="479"/>
    </location>
</feature>
<feature type="compositionally biased region" description="Polar residues" evidence="1">
    <location>
        <begin position="1005"/>
        <end position="1037"/>
    </location>
</feature>
<dbReference type="GO" id="GO:0005634">
    <property type="term" value="C:nucleus"/>
    <property type="evidence" value="ECO:0007669"/>
    <property type="project" value="InterPro"/>
</dbReference>
<evidence type="ECO:0000313" key="3">
    <source>
        <dbReference type="Proteomes" id="UP000444721"/>
    </source>
</evidence>
<feature type="compositionally biased region" description="Polar residues" evidence="1">
    <location>
        <begin position="1353"/>
        <end position="1363"/>
    </location>
</feature>
<dbReference type="VEuPathDB" id="AmoebaDB:NfTy_070160"/>
<feature type="compositionally biased region" description="Polar residues" evidence="1">
    <location>
        <begin position="365"/>
        <end position="378"/>
    </location>
</feature>
<gene>
    <name evidence="2" type="ORF">FDP41_003611</name>
</gene>
<feature type="region of interest" description="Disordered" evidence="1">
    <location>
        <begin position="316"/>
        <end position="397"/>
    </location>
</feature>
<evidence type="ECO:0000313" key="2">
    <source>
        <dbReference type="EMBL" id="KAF0977619.1"/>
    </source>
</evidence>
<keyword evidence="3" id="KW-1185">Reference proteome</keyword>
<feature type="compositionally biased region" description="Low complexity" evidence="1">
    <location>
        <begin position="644"/>
        <end position="661"/>
    </location>
</feature>
<feature type="compositionally biased region" description="Low complexity" evidence="1">
    <location>
        <begin position="541"/>
        <end position="551"/>
    </location>
</feature>
<protein>
    <recommendedName>
        <fullName evidence="4">PPPDE domain-containing protein</fullName>
    </recommendedName>
</protein>
<dbReference type="PANTHER" id="PTHR13413">
    <property type="entry name" value="YLP MOTIF CONTAINING PROTEIN NUCLEAR PROTEIN ZAP"/>
    <property type="match status" value="1"/>
</dbReference>
<dbReference type="EMBL" id="VFQX01000034">
    <property type="protein sequence ID" value="KAF0977619.1"/>
    <property type="molecule type" value="Genomic_DNA"/>
</dbReference>
<feature type="compositionally biased region" description="Low complexity" evidence="1">
    <location>
        <begin position="316"/>
        <end position="346"/>
    </location>
</feature>
<dbReference type="Gene3D" id="3.90.1720.30">
    <property type="entry name" value="PPPDE domains"/>
    <property type="match status" value="1"/>
</dbReference>
<accession>A0A6A5BXG6</accession>
<dbReference type="VEuPathDB" id="AmoebaDB:FDP41_003611"/>
<dbReference type="GeneID" id="68110829"/>
<sequence length="1789" mass="199850">MNTNSSSSMVVSTTTGQPVPPVLSNVNHHTSSSTTTASPSSMMSSHSSSSSSVSSFSSSGHSTTTASSVHPLFLLQQQQQQQQRNMLLQQQYIHNNLQQPSLQSQHHQHLQRNSPTALIGHHTSLDLSHVSGGVLNNTSPSQFTPRISSLLQETKQTLHISDLEFGPILSILNQNMVKTTNALQNCDHTELYNLGVPLMFAKDLMRRFQQFQLMSHGAASAHSHPSHHPTTTSTSAHTYGVTAVAQNTNNMDHGIMNSNTLPLQLTTTNNPPNLVGELDQQQLNQVLTMMNMMAAHHQHSLQQHHSQPQNQLFLNPAHLNSNNISPSLSTNSSNSNNNNNNNNNTNHQHHLNTHASSSQQQQQQKAPNSPLSNKSGSLINTTITTSTTGNNINNNHTMATTTTATTNANNNNHSFVPSSSFTLEDLYHHHNNSNYAQSLQNDDDFQSLLQHSTSMGSSGSMLIPQPSTSIPNHHQGSSANSGVSLNFLSNSSCASSYQDLFGSSSVTSNNMLLDTQDVRTSSSSSLNHSNSHHSVGHTPTSSSAGHASSLNSSVANHPLAIMLLGNMRNSSSSSVTGSAQNSLSSSGMMSLGSVQSSLGGESMLGQGGEVGVTQASHHASSSPPLLLNGPTTTNTTLLTMQQQQLSNNSGISPQQQQQQQQWPHRPLMTTHHGGNHMISSFESPNSNSSSTSSPHSNSSHQANNNMVGMYGTSNALSVSPEMVVDLVGSTDSHVLPQNGGSLLASMGIMASYPCRVHSTGDGHKHWPKIATWYQQDLNSGEMKDLFTIVISKDNPKKASSTTSNTNSSSSTKNTTSNNAASAEGQDTLLDFRNKYIRISLSESSREGLIKIDRLENDDVWGFLTTDTSCGADFVDELKQLGFSESCVTLPTSAPPHKQGMGFERLSHEQTGSVVVKRDDQLLLMKFPKYGTEQAKGPRKRKLLLVKYRFKHNEMNYTFFSLFNLRKENSNAAMNREDIWLSHLFLESPSSSSPSGSGLRNHSRGYPSSTTAGYDSHKSSPQTTESISPPRSTHTLMSGKTKRTCDWDLTESDQLQFRNNTPKSGRGGVDVCCSIDFVSFNERDQHSPSLKRKFVADPTIEGDMFLVETSKPYDFLEKGFFKIVRVTQHVDHVDLVVRMPRPIRETTAPQTVYFHVLYNMKVIHSNPISRHQGKFTYDPIDKEELATQFKEKIFEYYKMYGSQFEEDVKRSAAEKIANEIQNLSLSNNNDFGESNNMHKNYSNLYVQFTELYYRGVHEDSDLNEDEFIKAVNNFGHETRDIYGFSLLTHFAIRGMKKHCKILLDKFGMPFDTKDNFGMAVFEWCNLAKNPNNILELALQEKKAKPVVRHSILTTSRSQNINVKPQQGNSSGHQQQSNTTALSTSPQGGTSPRKSGWISDLFRKVFYSASAGQQITFDEEVTGDRDNTPIDVNSTAYDERLLTFDERQATHFFLDKLRKLDEKISNKTGNSTLKSQMWKSLYIDENKNIEAQNAVCKDRFMYRHFGKAMDNISVKHKDEKKPPLMTVKVIISDTTSDFRNSIFDLFRSNDNDNLFGTFHTGLLIGPWRFDFYDHSIVRVRGDYRNFRNEYAVSVIDFGSYHKIDQIKTALDTIASVCIEYNGSKTYDAVKCNCQHFVMNVLRRLNLWQEKLPQALTPYERYMEDLRKGISERRFYLSKAILAKKKEYPDSKYWDQEYVTFHTRKELNEFCHWLDSMKYFESDDASASIDIRLLKSFDRSFCLRNMNREDDRGEEDKDTVWFFSEDGTYLANSMNKLVFNLPALTFQPPCRV</sequence>